<gene>
    <name evidence="1" type="ORF">CFOL_v3_13600</name>
</gene>
<dbReference type="OrthoDB" id="1072306at2759"/>
<keyword evidence="2" id="KW-1185">Reference proteome</keyword>
<evidence type="ECO:0000313" key="1">
    <source>
        <dbReference type="EMBL" id="GAV70102.1"/>
    </source>
</evidence>
<comment type="caution">
    <text evidence="1">The sequence shown here is derived from an EMBL/GenBank/DDBJ whole genome shotgun (WGS) entry which is preliminary data.</text>
</comment>
<proteinExistence type="predicted"/>
<evidence type="ECO:0000313" key="2">
    <source>
        <dbReference type="Proteomes" id="UP000187406"/>
    </source>
</evidence>
<name>A0A1Q3BQH4_CEPFO</name>
<dbReference type="InParanoid" id="A0A1Q3BQH4"/>
<organism evidence="1 2">
    <name type="scientific">Cephalotus follicularis</name>
    <name type="common">Albany pitcher plant</name>
    <dbReference type="NCBI Taxonomy" id="3775"/>
    <lineage>
        <taxon>Eukaryota</taxon>
        <taxon>Viridiplantae</taxon>
        <taxon>Streptophyta</taxon>
        <taxon>Embryophyta</taxon>
        <taxon>Tracheophyta</taxon>
        <taxon>Spermatophyta</taxon>
        <taxon>Magnoliopsida</taxon>
        <taxon>eudicotyledons</taxon>
        <taxon>Gunneridae</taxon>
        <taxon>Pentapetalae</taxon>
        <taxon>rosids</taxon>
        <taxon>fabids</taxon>
        <taxon>Oxalidales</taxon>
        <taxon>Cephalotaceae</taxon>
        <taxon>Cephalotus</taxon>
    </lineage>
</organism>
<dbReference type="AlphaFoldDB" id="A0A1Q3BQH4"/>
<accession>A0A1Q3BQH4</accession>
<reference evidence="2" key="1">
    <citation type="submission" date="2016-04" db="EMBL/GenBank/DDBJ databases">
        <title>Cephalotus genome sequencing.</title>
        <authorList>
            <person name="Fukushima K."/>
            <person name="Hasebe M."/>
            <person name="Fang X."/>
        </authorList>
    </citation>
    <scope>NUCLEOTIDE SEQUENCE [LARGE SCALE GENOMIC DNA]</scope>
    <source>
        <strain evidence="2">cv. St1</strain>
    </source>
</reference>
<protein>
    <submittedName>
        <fullName evidence="1">Uncharacterized protein</fullName>
    </submittedName>
</protein>
<sequence length="430" mass="46514">MAYEGTAVVVTPPLPPGVVPFPRSNWTLFTELPTFDLRNGDLSDVTSVVIKAPIATPYHWTPIQGLAPVDAVKAMDEYIISHMAQMTRNPPSGLSPAQVRKAAICLGVARAVTTTFYRISDGDLIPGERATPVLIAGKDETGNVKYTPIPGLNPELINMLNAPLELTDTEKSVVCTLVKCAYGIIPMQGYSLMMSGHHYLSQADTQSRKVYAVVEKAYWKATEVKDWFSSDAGLIQDILWHKACHPVSVSFKINAAMDASIAAKLEAAGAGACASRLPAVEPELRSANSYVKLLATVNPLFQMFGGGVDFTRLNELIEIVKFYPPGVVNPAQMENMPEALVGTVNNRATAIQALSTMLKRNQDKVALCYGFYCALSDSSTTMGTAGAQDTLKTSFSLAKLKTQNFPSYMTGNQLFGDYQAARNAMRARGD</sequence>
<dbReference type="Proteomes" id="UP000187406">
    <property type="component" value="Unassembled WGS sequence"/>
</dbReference>
<dbReference type="EMBL" id="BDDD01000779">
    <property type="protein sequence ID" value="GAV70102.1"/>
    <property type="molecule type" value="Genomic_DNA"/>
</dbReference>